<name>A0A7E4W1K3_PANRE</name>
<reference evidence="2" key="1">
    <citation type="journal article" date="2013" name="Genetics">
        <title>The draft genome and transcriptome of Panagrellus redivivus are shaped by the harsh demands of a free-living lifestyle.</title>
        <authorList>
            <person name="Srinivasan J."/>
            <person name="Dillman A.R."/>
            <person name="Macchietto M.G."/>
            <person name="Heikkinen L."/>
            <person name="Lakso M."/>
            <person name="Fracchia K.M."/>
            <person name="Antoshechkin I."/>
            <person name="Mortazavi A."/>
            <person name="Wong G."/>
            <person name="Sternberg P.W."/>
        </authorList>
    </citation>
    <scope>NUCLEOTIDE SEQUENCE [LARGE SCALE GENOMIC DNA]</scope>
    <source>
        <strain evidence="2">MT8872</strain>
    </source>
</reference>
<evidence type="ECO:0000313" key="2">
    <source>
        <dbReference type="Proteomes" id="UP000492821"/>
    </source>
</evidence>
<feature type="chain" id="PRO_5028981251" evidence="1">
    <location>
        <begin position="21"/>
        <end position="113"/>
    </location>
</feature>
<proteinExistence type="predicted"/>
<evidence type="ECO:0000256" key="1">
    <source>
        <dbReference type="SAM" id="SignalP"/>
    </source>
</evidence>
<protein>
    <submittedName>
        <fullName evidence="3">Saposin B-type domain-containing protein</fullName>
    </submittedName>
</protein>
<reference evidence="3" key="2">
    <citation type="submission" date="2020-10" db="UniProtKB">
        <authorList>
            <consortium name="WormBaseParasite"/>
        </authorList>
    </citation>
    <scope>IDENTIFICATION</scope>
</reference>
<sequence>MKLNLISAVALFMVISFALSEDDDDCTRCERYVQAIGAWNAKNSKTEVHMSEFEHTALAVKVGCQAIYREKEKVDFCEKAEMTNWKQLKNLIYDKEWIKANDRIVCRKKLAYC</sequence>
<keyword evidence="2" id="KW-1185">Reference proteome</keyword>
<feature type="signal peptide" evidence="1">
    <location>
        <begin position="1"/>
        <end position="20"/>
    </location>
</feature>
<organism evidence="2 3">
    <name type="scientific">Panagrellus redivivus</name>
    <name type="common">Microworm</name>
    <dbReference type="NCBI Taxonomy" id="6233"/>
    <lineage>
        <taxon>Eukaryota</taxon>
        <taxon>Metazoa</taxon>
        <taxon>Ecdysozoa</taxon>
        <taxon>Nematoda</taxon>
        <taxon>Chromadorea</taxon>
        <taxon>Rhabditida</taxon>
        <taxon>Tylenchina</taxon>
        <taxon>Panagrolaimomorpha</taxon>
        <taxon>Panagrolaimoidea</taxon>
        <taxon>Panagrolaimidae</taxon>
        <taxon>Panagrellus</taxon>
    </lineage>
</organism>
<dbReference type="AlphaFoldDB" id="A0A7E4W1K3"/>
<dbReference type="Proteomes" id="UP000492821">
    <property type="component" value="Unassembled WGS sequence"/>
</dbReference>
<dbReference type="WBParaSite" id="Pan_g6015.t1">
    <property type="protein sequence ID" value="Pan_g6015.t1"/>
    <property type="gene ID" value="Pan_g6015"/>
</dbReference>
<evidence type="ECO:0000313" key="3">
    <source>
        <dbReference type="WBParaSite" id="Pan_g6015.t1"/>
    </source>
</evidence>
<accession>A0A7E4W1K3</accession>
<keyword evidence="1" id="KW-0732">Signal</keyword>